<feature type="chain" id="PRO_5014648817" evidence="1">
    <location>
        <begin position="21"/>
        <end position="585"/>
    </location>
</feature>
<evidence type="ECO:0000313" key="3">
    <source>
        <dbReference type="Proteomes" id="UP000232063"/>
    </source>
</evidence>
<gene>
    <name evidence="2" type="ORF">ELUMI_v1c04650</name>
</gene>
<dbReference type="InterPro" id="IPR007880">
    <property type="entry name" value="Spiralin"/>
</dbReference>
<dbReference type="GO" id="GO:0016020">
    <property type="term" value="C:membrane"/>
    <property type="evidence" value="ECO:0007669"/>
    <property type="project" value="InterPro"/>
</dbReference>
<keyword evidence="1" id="KW-0732">Signal</keyword>
<dbReference type="EMBL" id="CP024963">
    <property type="protein sequence ID" value="ATZ17189.1"/>
    <property type="molecule type" value="Genomic_DNA"/>
</dbReference>
<organism evidence="2 3">
    <name type="scientific">Williamsoniiplasma luminosum</name>
    <dbReference type="NCBI Taxonomy" id="214888"/>
    <lineage>
        <taxon>Bacteria</taxon>
        <taxon>Bacillati</taxon>
        <taxon>Mycoplasmatota</taxon>
        <taxon>Mollicutes</taxon>
        <taxon>Entomoplasmatales</taxon>
        <taxon>Williamsoniiplasma</taxon>
    </lineage>
</organism>
<proteinExistence type="predicted"/>
<dbReference type="RefSeq" id="WP_025734335.1">
    <property type="nucleotide sequence ID" value="NZ_CP024963.1"/>
</dbReference>
<evidence type="ECO:0000256" key="1">
    <source>
        <dbReference type="SAM" id="SignalP"/>
    </source>
</evidence>
<keyword evidence="3" id="KW-1185">Reference proteome</keyword>
<reference evidence="2 3" key="1">
    <citation type="submission" date="2017-11" db="EMBL/GenBank/DDBJ databases">
        <title>Genome sequence of Entomoplasma luminosum PIMN-1 (ATCC 49195).</title>
        <authorList>
            <person name="Lo W.-S."/>
            <person name="Gasparich G.E."/>
            <person name="Kuo C.-H."/>
        </authorList>
    </citation>
    <scope>NUCLEOTIDE SEQUENCE [LARGE SCALE GENOMIC DNA]</scope>
    <source>
        <strain evidence="2 3">PIMN-1</strain>
    </source>
</reference>
<accession>A0A2K8NTS2</accession>
<sequence length="585" mass="64556">MKKLLKLLAIIATASPIVMTVSCQKTKIQTTKPINAIENIKRRIERKSISDIQIRNVVFVNNTLEAIYNKIQTEILKVRPGVVKDKDYTITKTVDADKVLFTVGATSASELISNEFSFEVSKEDISLADIKDLYFDTYETELETKIQTEISTYFSIEAKKDIDYQIIKQMTENAGTIEVKAISTSNFLKNSFTINVLPAKTNISTITIDDVIVGQNIDQLVLTKIQEIVPDVTSDDFTISGANYVNGIATSVGIKTIRVEANPDSILIQGAFSMTVEKASIENIELAILVGEEQEMVEDYIQTEMDKIAPGIEKDIDYIITNLADVTISRQIITVEATANSTKIKDTFSITVEKVSIQEIELIVYTDDEEDYVKTYIQENIQVYAEEVAEGTDYTISNLNSLTTAGSEITVSAIEDSALIKDSFTITVLPARITISTLSITDVFVGDNIGEAILRKIQTVSPRATVNDFVITGPISETGIATTAGDEIITVKAKEGSTLITDEFKISVAKKDLSDLGTTIINIDGNDFTIRRLLLEAINQALPNVGVTSDDIDIAWPRWAWNTETRVTAKATSTKIIGTFIFQYI</sequence>
<dbReference type="PROSITE" id="PS51257">
    <property type="entry name" value="PROKAR_LIPOPROTEIN"/>
    <property type="match status" value="1"/>
</dbReference>
<dbReference type="KEGG" id="elj:ELUMI_v1c04650"/>
<dbReference type="Proteomes" id="UP000232063">
    <property type="component" value="Chromosome"/>
</dbReference>
<feature type="signal peptide" evidence="1">
    <location>
        <begin position="1"/>
        <end position="20"/>
    </location>
</feature>
<protein>
    <submittedName>
        <fullName evidence="2">Uncharacterized protein</fullName>
    </submittedName>
</protein>
<evidence type="ECO:0000313" key="2">
    <source>
        <dbReference type="EMBL" id="ATZ17189.1"/>
    </source>
</evidence>
<dbReference type="AlphaFoldDB" id="A0A2K8NTS2"/>
<dbReference type="Pfam" id="PF05215">
    <property type="entry name" value="Spiralin"/>
    <property type="match status" value="7"/>
</dbReference>
<name>A0A2K8NTS2_9MOLU</name>